<dbReference type="Gene3D" id="2.60.120.10">
    <property type="entry name" value="Jelly Rolls"/>
    <property type="match status" value="1"/>
</dbReference>
<dbReference type="GO" id="GO:0003677">
    <property type="term" value="F:DNA binding"/>
    <property type="evidence" value="ECO:0007669"/>
    <property type="project" value="UniProtKB-KW"/>
</dbReference>
<dbReference type="InterPro" id="IPR011051">
    <property type="entry name" value="RmlC_Cupin_sf"/>
</dbReference>
<dbReference type="AlphaFoldDB" id="A0A9X9X5H4"/>
<dbReference type="Proteomes" id="UP001138709">
    <property type="component" value="Unassembled WGS sequence"/>
</dbReference>
<keyword evidence="1" id="KW-0238">DNA-binding</keyword>
<evidence type="ECO:0000259" key="2">
    <source>
        <dbReference type="Pfam" id="PF02311"/>
    </source>
</evidence>
<dbReference type="InterPro" id="IPR014710">
    <property type="entry name" value="RmlC-like_jellyroll"/>
</dbReference>
<comment type="caution">
    <text evidence="3">The sequence shown here is derived from an EMBL/GenBank/DDBJ whole genome shotgun (WGS) entry which is preliminary data.</text>
</comment>
<reference evidence="3" key="1">
    <citation type="submission" date="2020-01" db="EMBL/GenBank/DDBJ databases">
        <authorList>
            <person name="Rat A."/>
        </authorList>
    </citation>
    <scope>NUCLEOTIDE SEQUENCE</scope>
    <source>
        <strain evidence="3">LMG 31228</strain>
    </source>
</reference>
<dbReference type="Pfam" id="PF02311">
    <property type="entry name" value="AraC_binding"/>
    <property type="match status" value="1"/>
</dbReference>
<gene>
    <name evidence="3" type="ORF">GXW74_00525</name>
</gene>
<name>A0A9X9X5H4_9PROT</name>
<feature type="domain" description="AraC-type arabinose-binding/dimerisation" evidence="2">
    <location>
        <begin position="49"/>
        <end position="105"/>
    </location>
</feature>
<dbReference type="InterPro" id="IPR003313">
    <property type="entry name" value="AraC-bd"/>
</dbReference>
<proteinExistence type="predicted"/>
<sequence length="147" mass="16236">MLDSPIVNLFSHNKPGDTPWRLDGLRSFFAYRDLGIAAATGGRVIAHLVRANEAPEHGTGWHTHQAEFHIVLMLKGWAKFMYEDKETLVEAGDCIHQRPGIVHFLYDYSPDMEYLEVVGPADFGTQDAEGPCAVPQPAPWPPGTVPG</sequence>
<evidence type="ECO:0000313" key="4">
    <source>
        <dbReference type="Proteomes" id="UP001138709"/>
    </source>
</evidence>
<dbReference type="EMBL" id="JAAEDL010000001">
    <property type="protein sequence ID" value="MBR0678960.1"/>
    <property type="molecule type" value="Genomic_DNA"/>
</dbReference>
<dbReference type="RefSeq" id="WP_211844316.1">
    <property type="nucleotide sequence ID" value="NZ_JAAEDL010000001.1"/>
</dbReference>
<evidence type="ECO:0000313" key="3">
    <source>
        <dbReference type="EMBL" id="MBR0678960.1"/>
    </source>
</evidence>
<protein>
    <submittedName>
        <fullName evidence="3">Cupin domain-containing protein</fullName>
    </submittedName>
</protein>
<dbReference type="SUPFAM" id="SSF51182">
    <property type="entry name" value="RmlC-like cupins"/>
    <property type="match status" value="1"/>
</dbReference>
<dbReference type="CDD" id="cd06980">
    <property type="entry name" value="cupin_bxe_c0505"/>
    <property type="match status" value="1"/>
</dbReference>
<evidence type="ECO:0000256" key="1">
    <source>
        <dbReference type="ARBA" id="ARBA00023125"/>
    </source>
</evidence>
<organism evidence="3 4">
    <name type="scientific">Neoroseomonas eburnea</name>
    <dbReference type="NCBI Taxonomy" id="1346889"/>
    <lineage>
        <taxon>Bacteria</taxon>
        <taxon>Pseudomonadati</taxon>
        <taxon>Pseudomonadota</taxon>
        <taxon>Alphaproteobacteria</taxon>
        <taxon>Acetobacterales</taxon>
        <taxon>Acetobacteraceae</taxon>
        <taxon>Neoroseomonas</taxon>
    </lineage>
</organism>
<reference evidence="3" key="2">
    <citation type="journal article" date="2021" name="Syst. Appl. Microbiol.">
        <title>Roseomonas hellenica sp. nov., isolated from roots of wild-growing Alkanna tinctoria.</title>
        <authorList>
            <person name="Rat A."/>
            <person name="Naranjo H.D."/>
            <person name="Lebbe L."/>
            <person name="Cnockaert M."/>
            <person name="Krigas N."/>
            <person name="Grigoriadou K."/>
            <person name="Maloupa E."/>
            <person name="Willems A."/>
        </authorList>
    </citation>
    <scope>NUCLEOTIDE SEQUENCE</scope>
    <source>
        <strain evidence="3">LMG 31228</strain>
    </source>
</reference>
<keyword evidence="4" id="KW-1185">Reference proteome</keyword>
<accession>A0A9X9X5H4</accession>
<dbReference type="GO" id="GO:0006355">
    <property type="term" value="P:regulation of DNA-templated transcription"/>
    <property type="evidence" value="ECO:0007669"/>
    <property type="project" value="InterPro"/>
</dbReference>